<keyword evidence="2" id="KW-0150">Chloroplast</keyword>
<feature type="binding site" description="axial binding residue" evidence="5">
    <location>
        <position position="72"/>
    </location>
    <ligand>
        <name>chlorophyll b</name>
        <dbReference type="ChEBI" id="CHEBI:61721"/>
        <label>1</label>
    </ligand>
    <ligandPart>
        <name>Mg</name>
        <dbReference type="ChEBI" id="CHEBI:25107"/>
    </ligandPart>
</feature>
<proteinExistence type="predicted"/>
<dbReference type="SUPFAM" id="SSF103511">
    <property type="entry name" value="Chlorophyll a-b binding protein"/>
    <property type="match status" value="1"/>
</dbReference>
<sequence length="199" mass="20943">MIAAFSTSLLAFTGSAPVRSSKVAMSSVPPQIKSDAGVSAPFGYFDPAGLMSNGEQQADYARYKEVEIKHGRLAMLAATGFVVGEQFHPLFGGNIDAPSAFAFQQTPLQTFWPLVVAAIGLVEIATSVPTFKDPNDALWKMKAGRVPGDLGLFGGAAKAKSDPAGFKGMQTREINNGRLAMLAVAGMTAQELVTGQKLF</sequence>
<evidence type="ECO:0000256" key="5">
    <source>
        <dbReference type="PIRSR" id="PIRSR601344-1"/>
    </source>
</evidence>
<protein>
    <submittedName>
        <fullName evidence="6">Uncharacterized protein</fullName>
    </submittedName>
</protein>
<accession>A0A7R9UJ33</accession>
<feature type="binding site" evidence="5">
    <location>
        <position position="70"/>
    </location>
    <ligand>
        <name>chlorophyll a</name>
        <dbReference type="ChEBI" id="CHEBI:58416"/>
        <label>1</label>
    </ligand>
</feature>
<evidence type="ECO:0000256" key="4">
    <source>
        <dbReference type="ARBA" id="ARBA00022640"/>
    </source>
</evidence>
<dbReference type="GO" id="GO:0009507">
    <property type="term" value="C:chloroplast"/>
    <property type="evidence" value="ECO:0007669"/>
    <property type="project" value="UniProtKB-SubCell"/>
</dbReference>
<dbReference type="GO" id="GO:0016168">
    <property type="term" value="F:chlorophyll binding"/>
    <property type="evidence" value="ECO:0007669"/>
    <property type="project" value="UniProtKB-KW"/>
</dbReference>
<evidence type="ECO:0000256" key="3">
    <source>
        <dbReference type="ARBA" id="ARBA00022531"/>
    </source>
</evidence>
<dbReference type="GO" id="GO:0016020">
    <property type="term" value="C:membrane"/>
    <property type="evidence" value="ECO:0007669"/>
    <property type="project" value="InterPro"/>
</dbReference>
<evidence type="ECO:0000256" key="2">
    <source>
        <dbReference type="ARBA" id="ARBA00022528"/>
    </source>
</evidence>
<dbReference type="Pfam" id="PF00504">
    <property type="entry name" value="Chloroa_b-bind"/>
    <property type="match status" value="1"/>
</dbReference>
<dbReference type="EMBL" id="HBEB01003284">
    <property type="protein sequence ID" value="CAD8267832.1"/>
    <property type="molecule type" value="Transcribed_RNA"/>
</dbReference>
<dbReference type="Gene3D" id="1.10.3460.10">
    <property type="entry name" value="Chlorophyll a/b binding protein domain"/>
    <property type="match status" value="1"/>
</dbReference>
<name>A0A7R9UJ33_DIALT</name>
<dbReference type="PANTHER" id="PTHR21649">
    <property type="entry name" value="CHLOROPHYLL A/B BINDING PROTEIN"/>
    <property type="match status" value="1"/>
</dbReference>
<keyword evidence="5" id="KW-0148">Chlorophyll</keyword>
<reference evidence="6" key="1">
    <citation type="submission" date="2021-01" db="EMBL/GenBank/DDBJ databases">
        <authorList>
            <person name="Corre E."/>
            <person name="Pelletier E."/>
            <person name="Niang G."/>
            <person name="Scheremetjew M."/>
            <person name="Finn R."/>
            <person name="Kale V."/>
            <person name="Holt S."/>
            <person name="Cochrane G."/>
            <person name="Meng A."/>
            <person name="Brown T."/>
            <person name="Cohen L."/>
        </authorList>
    </citation>
    <scope>NUCLEOTIDE SEQUENCE</scope>
    <source>
        <strain evidence="6">RCC1537</strain>
    </source>
</reference>
<evidence type="ECO:0000256" key="1">
    <source>
        <dbReference type="ARBA" id="ARBA00004229"/>
    </source>
</evidence>
<comment type="subcellular location">
    <subcellularLocation>
        <location evidence="1">Plastid</location>
        <location evidence="1">Chloroplast</location>
    </subcellularLocation>
</comment>
<dbReference type="InterPro" id="IPR001344">
    <property type="entry name" value="Chloro_AB-bd_pln"/>
</dbReference>
<feature type="binding site" evidence="5">
    <location>
        <position position="173"/>
    </location>
    <ligand>
        <name>chlorophyll a</name>
        <dbReference type="ChEBI" id="CHEBI:58416"/>
        <label>1</label>
    </ligand>
</feature>
<dbReference type="GO" id="GO:0009765">
    <property type="term" value="P:photosynthesis, light harvesting"/>
    <property type="evidence" value="ECO:0007669"/>
    <property type="project" value="InterPro"/>
</dbReference>
<organism evidence="6">
    <name type="scientific">Diacronema lutheri</name>
    <name type="common">Unicellular marine alga</name>
    <name type="synonym">Monochrysis lutheri</name>
    <dbReference type="NCBI Taxonomy" id="2081491"/>
    <lineage>
        <taxon>Eukaryota</taxon>
        <taxon>Haptista</taxon>
        <taxon>Haptophyta</taxon>
        <taxon>Pavlovophyceae</taxon>
        <taxon>Pavlovales</taxon>
        <taxon>Pavlovaceae</taxon>
        <taxon>Diacronema</taxon>
    </lineage>
</organism>
<feature type="binding site" description="axial binding residue" evidence="5">
    <location>
        <position position="138"/>
    </location>
    <ligand>
        <name>chlorophyll b</name>
        <dbReference type="ChEBI" id="CHEBI:61721"/>
        <label>1</label>
    </ligand>
    <ligandPart>
        <name>Mg</name>
        <dbReference type="ChEBI" id="CHEBI:25107"/>
    </ligandPart>
</feature>
<keyword evidence="4" id="KW-0934">Plastid</keyword>
<evidence type="ECO:0000313" key="6">
    <source>
        <dbReference type="EMBL" id="CAD8267832.1"/>
    </source>
</evidence>
<keyword evidence="3" id="KW-0602">Photosynthesis</keyword>
<dbReference type="InterPro" id="IPR022796">
    <property type="entry name" value="Chloroa_b-bind"/>
</dbReference>
<keyword evidence="5" id="KW-0157">Chromophore</keyword>
<dbReference type="AlphaFoldDB" id="A0A7R9UJ33"/>
<feature type="binding site" evidence="5">
    <location>
        <position position="178"/>
    </location>
    <ligand>
        <name>chlorophyll a</name>
        <dbReference type="ChEBI" id="CHEBI:58416"/>
        <label>1</label>
    </ligand>
</feature>
<gene>
    <name evidence="6" type="ORF">PLUT1463_LOCUS2146</name>
</gene>
<feature type="binding site" description="axial binding residue" evidence="5">
    <location>
        <position position="176"/>
    </location>
    <ligand>
        <name>chlorophyll b</name>
        <dbReference type="ChEBI" id="CHEBI:61721"/>
        <label>3</label>
    </ligand>
    <ligandPart>
        <name>Mg</name>
        <dbReference type="ChEBI" id="CHEBI:25107"/>
    </ligandPart>
</feature>
<feature type="binding site" evidence="5">
    <location>
        <position position="190"/>
    </location>
    <ligand>
        <name>chlorophyll a</name>
        <dbReference type="ChEBI" id="CHEBI:58416"/>
        <label>1</label>
    </ligand>
</feature>
<feature type="binding site" evidence="5">
    <location>
        <position position="67"/>
    </location>
    <ligand>
        <name>chlorophyll a</name>
        <dbReference type="ChEBI" id="CHEBI:58416"/>
        <label>1</label>
    </ligand>
</feature>